<protein>
    <recommendedName>
        <fullName evidence="1">Protein kinase domain-containing protein</fullName>
    </recommendedName>
</protein>
<dbReference type="InterPro" id="IPR002575">
    <property type="entry name" value="Aminoglycoside_PTrfase"/>
</dbReference>
<gene>
    <name evidence="2" type="ORF">SMC6_08285</name>
</gene>
<comment type="caution">
    <text evidence="2">The sequence shown here is derived from an EMBL/GenBank/DDBJ whole genome shotgun (WGS) entry which is preliminary data.</text>
</comment>
<feature type="domain" description="Protein kinase" evidence="1">
    <location>
        <begin position="1"/>
        <end position="218"/>
    </location>
</feature>
<dbReference type="Pfam" id="PF01636">
    <property type="entry name" value="APH"/>
    <property type="match status" value="1"/>
</dbReference>
<evidence type="ECO:0000259" key="1">
    <source>
        <dbReference type="PROSITE" id="PS50011"/>
    </source>
</evidence>
<feature type="non-terminal residue" evidence="2">
    <location>
        <position position="1"/>
    </location>
</feature>
<dbReference type="InterPro" id="IPR011009">
    <property type="entry name" value="Kinase-like_dom_sf"/>
</dbReference>
<dbReference type="GO" id="GO:0005524">
    <property type="term" value="F:ATP binding"/>
    <property type="evidence" value="ECO:0007669"/>
    <property type="project" value="InterPro"/>
</dbReference>
<reference evidence="2 3" key="1">
    <citation type="submission" date="2018-09" db="EMBL/GenBank/DDBJ databases">
        <title>Discovery and Ecogenomic Context for Candidatus Cryosericales, a Global Caldiserica Order Active in Thawing Permafrost.</title>
        <authorList>
            <person name="Martinez M.A."/>
            <person name="Woodcroft B.J."/>
            <person name="Ignacio Espinoza J.C."/>
            <person name="Zayed A."/>
            <person name="Singleton C.M."/>
            <person name="Boyd J."/>
            <person name="Li Y.-F."/>
            <person name="Purvine S."/>
            <person name="Maughan H."/>
            <person name="Hodgkins S.B."/>
            <person name="Anderson D."/>
            <person name="Sederholm M."/>
            <person name="Temperton B."/>
            <person name="Saleska S.R."/>
            <person name="Tyson G.W."/>
            <person name="Rich V.I."/>
        </authorList>
    </citation>
    <scope>NUCLEOTIDE SEQUENCE [LARGE SCALE GENOMIC DNA]</scope>
    <source>
        <strain evidence="2 3">SMC6</strain>
    </source>
</reference>
<keyword evidence="3" id="KW-1185">Reference proteome</keyword>
<organism evidence="2 3">
    <name type="scientific">Candidatus Cryosericum odellii</name>
    <dbReference type="NCBI Taxonomy" id="2290917"/>
    <lineage>
        <taxon>Bacteria</taxon>
        <taxon>Pseudomonadati</taxon>
        <taxon>Caldisericota/Cryosericota group</taxon>
        <taxon>Candidatus Cryosericota</taxon>
        <taxon>Candidatus Cryosericia</taxon>
        <taxon>Candidatus Cryosericales</taxon>
        <taxon>Candidatus Cryosericaceae</taxon>
        <taxon>Candidatus Cryosericum</taxon>
    </lineage>
</organism>
<dbReference type="PROSITE" id="PS50011">
    <property type="entry name" value="PROTEIN_KINASE_DOM"/>
    <property type="match status" value="1"/>
</dbReference>
<dbReference type="SUPFAM" id="SSF56112">
    <property type="entry name" value="Protein kinase-like (PK-like)"/>
    <property type="match status" value="1"/>
</dbReference>
<name>A0A398D088_9BACT</name>
<dbReference type="AlphaFoldDB" id="A0A398D088"/>
<sequence length="218" mass="24427">ARGAYRMQEIALEYEVLKLLHGTEIPVPKPLVHVQNRPLGFLLMEHAAGRSATDVLREAGSRDDRNRIAVAVGSMLSTLHHLPVGTVSWQECVDGQLLWAERHLQEKVMSRAEFRAKGITGDPVKELERLRATCPEPGVVAVLHGDFRPKNVLLDGERITSVLDWSFTDLGDPWYDLATMFGYLDPAGQQVFLNAYGLEAVDHERLAWFRSLSVYLAV</sequence>
<evidence type="ECO:0000313" key="2">
    <source>
        <dbReference type="EMBL" id="RIE06859.1"/>
    </source>
</evidence>
<accession>A0A398D088</accession>
<evidence type="ECO:0000313" key="3">
    <source>
        <dbReference type="Proteomes" id="UP000266260"/>
    </source>
</evidence>
<dbReference type="Proteomes" id="UP000266260">
    <property type="component" value="Unassembled WGS sequence"/>
</dbReference>
<dbReference type="Gene3D" id="3.90.1200.10">
    <property type="match status" value="1"/>
</dbReference>
<dbReference type="RefSeq" id="WP_165846378.1">
    <property type="nucleotide sequence ID" value="NZ_QXIT01000146.1"/>
</dbReference>
<dbReference type="InterPro" id="IPR051678">
    <property type="entry name" value="AGP_Transferase"/>
</dbReference>
<dbReference type="InterPro" id="IPR000719">
    <property type="entry name" value="Prot_kinase_dom"/>
</dbReference>
<dbReference type="GO" id="GO:0004672">
    <property type="term" value="F:protein kinase activity"/>
    <property type="evidence" value="ECO:0007669"/>
    <property type="project" value="InterPro"/>
</dbReference>
<dbReference type="EMBL" id="QXIT01000146">
    <property type="protein sequence ID" value="RIE06859.1"/>
    <property type="molecule type" value="Genomic_DNA"/>
</dbReference>
<dbReference type="PANTHER" id="PTHR21310">
    <property type="entry name" value="AMINOGLYCOSIDE PHOSPHOTRANSFERASE-RELATED-RELATED"/>
    <property type="match status" value="1"/>
</dbReference>
<proteinExistence type="predicted"/>